<dbReference type="EMBL" id="CP092625">
    <property type="protein sequence ID" value="UMM40787.1"/>
    <property type="molecule type" value="Genomic_DNA"/>
</dbReference>
<accession>A0AAE9FDY7</accession>
<evidence type="ECO:0000313" key="2">
    <source>
        <dbReference type="Proteomes" id="UP000829354"/>
    </source>
</evidence>
<evidence type="ECO:0000313" key="1">
    <source>
        <dbReference type="EMBL" id="UMM40787.1"/>
    </source>
</evidence>
<proteinExistence type="predicted"/>
<sequence>MAGSFTACFSNRFKSSNRPNYGLSRLSKIGQFPMLTIQDQASFQHLCHYQISYRTPVSTNSNKSLPINFNNGLEQINILPLRVVNSSEALVDSLILNHNSASRTQ</sequence>
<gene>
    <name evidence="1" type="ORF">L5515_017302</name>
</gene>
<organism evidence="1 2">
    <name type="scientific">Caenorhabditis briggsae</name>
    <dbReference type="NCBI Taxonomy" id="6238"/>
    <lineage>
        <taxon>Eukaryota</taxon>
        <taxon>Metazoa</taxon>
        <taxon>Ecdysozoa</taxon>
        <taxon>Nematoda</taxon>
        <taxon>Chromadorea</taxon>
        <taxon>Rhabditida</taxon>
        <taxon>Rhabditina</taxon>
        <taxon>Rhabditomorpha</taxon>
        <taxon>Rhabditoidea</taxon>
        <taxon>Rhabditidae</taxon>
        <taxon>Peloderinae</taxon>
        <taxon>Caenorhabditis</taxon>
    </lineage>
</organism>
<name>A0AAE9FDY7_CAEBR</name>
<reference evidence="1 2" key="1">
    <citation type="submission" date="2022-04" db="EMBL/GenBank/DDBJ databases">
        <title>Chromosome-level reference genomes for two strains of Caenorhabditis briggsae: an improved platform for comparative genomics.</title>
        <authorList>
            <person name="Stevens L."/>
            <person name="Andersen E."/>
        </authorList>
    </citation>
    <scope>NUCLEOTIDE SEQUENCE [LARGE SCALE GENOMIC DNA]</scope>
    <source>
        <strain evidence="1">VX34</strain>
        <tissue evidence="1">Whole-organism</tissue>
    </source>
</reference>
<dbReference type="Proteomes" id="UP000829354">
    <property type="component" value="Chromosome X"/>
</dbReference>
<protein>
    <submittedName>
        <fullName evidence="1">Uncharacterized protein</fullName>
    </submittedName>
</protein>
<dbReference type="AlphaFoldDB" id="A0AAE9FDY7"/>
<keyword evidence="2" id="KW-1185">Reference proteome</keyword>